<proteinExistence type="predicted"/>
<reference evidence="2" key="1">
    <citation type="submission" date="2022-11" db="UniProtKB">
        <authorList>
            <consortium name="WormBaseParasite"/>
        </authorList>
    </citation>
    <scope>IDENTIFICATION</scope>
</reference>
<protein>
    <submittedName>
        <fullName evidence="2">Uncharacterized protein</fullName>
    </submittedName>
</protein>
<dbReference type="Proteomes" id="UP000887565">
    <property type="component" value="Unplaced"/>
</dbReference>
<accession>A0A915L065</accession>
<organism evidence="1 2">
    <name type="scientific">Romanomermis culicivorax</name>
    <name type="common">Nematode worm</name>
    <dbReference type="NCBI Taxonomy" id="13658"/>
    <lineage>
        <taxon>Eukaryota</taxon>
        <taxon>Metazoa</taxon>
        <taxon>Ecdysozoa</taxon>
        <taxon>Nematoda</taxon>
        <taxon>Enoplea</taxon>
        <taxon>Dorylaimia</taxon>
        <taxon>Mermithida</taxon>
        <taxon>Mermithoidea</taxon>
        <taxon>Mermithidae</taxon>
        <taxon>Romanomermis</taxon>
    </lineage>
</organism>
<name>A0A915L065_ROMCU</name>
<sequence>MHVDVNNNKQSAIKSCNVVVKTDAMEPLTLGDGFKDQSVGPTDGGEWLLESRVIQPKRECSCGSAGSGIKCFLREGDGVLDQRRQGRTPTIGLLSRAM</sequence>
<dbReference type="AlphaFoldDB" id="A0A915L065"/>
<keyword evidence="1" id="KW-1185">Reference proteome</keyword>
<dbReference type="WBParaSite" id="nRc.2.0.1.t44578-RA">
    <property type="protein sequence ID" value="nRc.2.0.1.t44578-RA"/>
    <property type="gene ID" value="nRc.2.0.1.g44578"/>
</dbReference>
<evidence type="ECO:0000313" key="2">
    <source>
        <dbReference type="WBParaSite" id="nRc.2.0.1.t44578-RA"/>
    </source>
</evidence>
<evidence type="ECO:0000313" key="1">
    <source>
        <dbReference type="Proteomes" id="UP000887565"/>
    </source>
</evidence>